<evidence type="ECO:0000256" key="3">
    <source>
        <dbReference type="ARBA" id="ARBA00022737"/>
    </source>
</evidence>
<dbReference type="Gene3D" id="1.25.10.10">
    <property type="entry name" value="Leucine-rich Repeat Variant"/>
    <property type="match status" value="1"/>
</dbReference>
<evidence type="ECO:0000256" key="2">
    <source>
        <dbReference type="ARBA" id="ARBA00022574"/>
    </source>
</evidence>
<dbReference type="SMART" id="SM01302">
    <property type="entry name" value="Raptor_N"/>
    <property type="match status" value="1"/>
</dbReference>
<evidence type="ECO:0000313" key="8">
    <source>
        <dbReference type="Proteomes" id="UP000002037"/>
    </source>
</evidence>
<dbReference type="Gene3D" id="2.130.10.10">
    <property type="entry name" value="YVTN repeat-like/Quinoprotein amine dehydrogenase"/>
    <property type="match status" value="2"/>
</dbReference>
<reference evidence="7 8" key="1">
    <citation type="journal article" date="2009" name="Nature">
        <title>Evolution of pathogenicity and sexual reproduction in eight Candida genomes.</title>
        <authorList>
            <person name="Butler G."/>
            <person name="Rasmussen M.D."/>
            <person name="Lin M.F."/>
            <person name="Santos M.A."/>
            <person name="Sakthikumar S."/>
            <person name="Munro C.A."/>
            <person name="Rheinbay E."/>
            <person name="Grabherr M."/>
            <person name="Forche A."/>
            <person name="Reedy J.L."/>
            <person name="Agrafioti I."/>
            <person name="Arnaud M.B."/>
            <person name="Bates S."/>
            <person name="Brown A.J."/>
            <person name="Brunke S."/>
            <person name="Costanzo M.C."/>
            <person name="Fitzpatrick D.A."/>
            <person name="de Groot P.W."/>
            <person name="Harris D."/>
            <person name="Hoyer L.L."/>
            <person name="Hube B."/>
            <person name="Klis F.M."/>
            <person name="Kodira C."/>
            <person name="Lennard N."/>
            <person name="Logue M.E."/>
            <person name="Martin R."/>
            <person name="Neiman A.M."/>
            <person name="Nikolaou E."/>
            <person name="Quail M.A."/>
            <person name="Quinn J."/>
            <person name="Santos M.C."/>
            <person name="Schmitzberger F.F."/>
            <person name="Sherlock G."/>
            <person name="Shah P."/>
            <person name="Silverstein K.A."/>
            <person name="Skrzypek M.S."/>
            <person name="Soll D."/>
            <person name="Staggs R."/>
            <person name="Stansfield I."/>
            <person name="Stumpf M.P."/>
            <person name="Sudbery P.E."/>
            <person name="Srikantha T."/>
            <person name="Zeng Q."/>
            <person name="Berman J."/>
            <person name="Berriman M."/>
            <person name="Heitman J."/>
            <person name="Gow N.A."/>
            <person name="Lorenz M.C."/>
            <person name="Birren B.W."/>
            <person name="Kellis M."/>
            <person name="Cuomo C.A."/>
        </authorList>
    </citation>
    <scope>NUCLEOTIDE SEQUENCE [LARGE SCALE GENOMIC DNA]</scope>
    <source>
        <strain evidence="8">ATCC MYA-3404 / T1</strain>
    </source>
</reference>
<feature type="region of interest" description="Disordered" evidence="5">
    <location>
        <begin position="452"/>
        <end position="488"/>
    </location>
</feature>
<evidence type="ECO:0000313" key="7">
    <source>
        <dbReference type="EMBL" id="EER31764.1"/>
    </source>
</evidence>
<dbReference type="VEuPathDB" id="FungiDB:CTRG_04547"/>
<dbReference type="InterPro" id="IPR036322">
    <property type="entry name" value="WD40_repeat_dom_sf"/>
</dbReference>
<dbReference type="SUPFAM" id="SSF48371">
    <property type="entry name" value="ARM repeat"/>
    <property type="match status" value="1"/>
</dbReference>
<dbReference type="InterPro" id="IPR001680">
    <property type="entry name" value="WD40_rpt"/>
</dbReference>
<dbReference type="InterPro" id="IPR011989">
    <property type="entry name" value="ARM-like"/>
</dbReference>
<dbReference type="GO" id="GO:0030307">
    <property type="term" value="P:positive regulation of cell growth"/>
    <property type="evidence" value="ECO:0007669"/>
    <property type="project" value="TreeGrafter"/>
</dbReference>
<dbReference type="STRING" id="294747.C5MEQ4"/>
<name>C5MEQ4_CANTT</name>
<dbReference type="SMART" id="SM00320">
    <property type="entry name" value="WD40"/>
    <property type="match status" value="5"/>
</dbReference>
<dbReference type="InterPro" id="IPR016024">
    <property type="entry name" value="ARM-type_fold"/>
</dbReference>
<feature type="repeat" description="WD" evidence="4">
    <location>
        <begin position="1346"/>
        <end position="1368"/>
    </location>
</feature>
<feature type="domain" description="Raptor N-terminal CASPase-like" evidence="6">
    <location>
        <begin position="87"/>
        <end position="241"/>
    </location>
</feature>
<dbReference type="GO" id="GO:0010506">
    <property type="term" value="P:regulation of autophagy"/>
    <property type="evidence" value="ECO:0007669"/>
    <property type="project" value="TreeGrafter"/>
</dbReference>
<dbReference type="InterPro" id="IPR004083">
    <property type="entry name" value="Raptor"/>
</dbReference>
<dbReference type="HOGENOM" id="CLU_001136_0_2_1"/>
<dbReference type="PRINTS" id="PR01547">
    <property type="entry name" value="YEAST176DUF"/>
</dbReference>
<gene>
    <name evidence="7" type="ORF">CTRG_04547</name>
</gene>
<dbReference type="FunFam" id="2.130.10.10:FF:001464">
    <property type="entry name" value="Ubiquitin-binding TORC1 subunit"/>
    <property type="match status" value="1"/>
</dbReference>
<dbReference type="GO" id="GO:0031139">
    <property type="term" value="P:positive regulation of conjugation with cellular fusion"/>
    <property type="evidence" value="ECO:0007669"/>
    <property type="project" value="EnsemblFungi"/>
</dbReference>
<dbReference type="GeneID" id="8301077"/>
<dbReference type="GO" id="GO:0071230">
    <property type="term" value="P:cellular response to amino acid stimulus"/>
    <property type="evidence" value="ECO:0007669"/>
    <property type="project" value="TreeGrafter"/>
</dbReference>
<dbReference type="InterPro" id="IPR015943">
    <property type="entry name" value="WD40/YVTN_repeat-like_dom_sf"/>
</dbReference>
<dbReference type="GO" id="GO:0043130">
    <property type="term" value="F:ubiquitin binding"/>
    <property type="evidence" value="ECO:0007669"/>
    <property type="project" value="EnsemblFungi"/>
</dbReference>
<protein>
    <recommendedName>
        <fullName evidence="6">Raptor N-terminal CASPase-like domain-containing protein</fullName>
    </recommendedName>
</protein>
<keyword evidence="8" id="KW-1185">Reference proteome</keyword>
<proteinExistence type="inferred from homology"/>
<dbReference type="RefSeq" id="XP_002550249.1">
    <property type="nucleotide sequence ID" value="XM_002550203.1"/>
</dbReference>
<evidence type="ECO:0000256" key="1">
    <source>
        <dbReference type="ARBA" id="ARBA00009257"/>
    </source>
</evidence>
<dbReference type="InterPro" id="IPR029347">
    <property type="entry name" value="Raptor_N"/>
</dbReference>
<dbReference type="PROSITE" id="PS50082">
    <property type="entry name" value="WD_REPEATS_2"/>
    <property type="match status" value="1"/>
</dbReference>
<dbReference type="PANTHER" id="PTHR12848:SF16">
    <property type="entry name" value="REGULATORY-ASSOCIATED PROTEIN OF MTOR"/>
    <property type="match status" value="1"/>
</dbReference>
<dbReference type="OrthoDB" id="10262360at2759"/>
<comment type="similarity">
    <text evidence="1">Belongs to the WD repeat RAPTOR family.</text>
</comment>
<dbReference type="EMBL" id="GG692400">
    <property type="protein sequence ID" value="EER31764.1"/>
    <property type="molecule type" value="Genomic_DNA"/>
</dbReference>
<dbReference type="eggNOG" id="KOG1517">
    <property type="taxonomic scope" value="Eukaryota"/>
</dbReference>
<dbReference type="Proteomes" id="UP000002037">
    <property type="component" value="Unassembled WGS sequence"/>
</dbReference>
<dbReference type="FunFam" id="1.25.10.10:FF:000947">
    <property type="entry name" value="Ubiquitin-binding TORC1 subunit"/>
    <property type="match status" value="1"/>
</dbReference>
<feature type="region of interest" description="Disordered" evidence="5">
    <location>
        <begin position="1"/>
        <end position="20"/>
    </location>
</feature>
<dbReference type="Pfam" id="PF14538">
    <property type="entry name" value="Raptor_N"/>
    <property type="match status" value="1"/>
</dbReference>
<dbReference type="GO" id="GO:0031929">
    <property type="term" value="P:TOR signaling"/>
    <property type="evidence" value="ECO:0007669"/>
    <property type="project" value="InterPro"/>
</dbReference>
<keyword evidence="2 4" id="KW-0853">WD repeat</keyword>
<feature type="compositionally biased region" description="Polar residues" evidence="5">
    <location>
        <begin position="452"/>
        <end position="471"/>
    </location>
</feature>
<dbReference type="GO" id="GO:0005886">
    <property type="term" value="C:plasma membrane"/>
    <property type="evidence" value="ECO:0007669"/>
    <property type="project" value="EnsemblFungi"/>
</dbReference>
<dbReference type="GO" id="GO:0030874">
    <property type="term" value="C:nucleolar chromatin"/>
    <property type="evidence" value="ECO:0007669"/>
    <property type="project" value="EnsemblFungi"/>
</dbReference>
<accession>C5MEQ4</accession>
<dbReference type="GO" id="GO:0031931">
    <property type="term" value="C:TORC1 complex"/>
    <property type="evidence" value="ECO:0007669"/>
    <property type="project" value="EnsemblFungi"/>
</dbReference>
<evidence type="ECO:0000256" key="4">
    <source>
        <dbReference type="PROSITE-ProRule" id="PRU00221"/>
    </source>
</evidence>
<dbReference type="GO" id="GO:0030674">
    <property type="term" value="F:protein-macromolecule adaptor activity"/>
    <property type="evidence" value="ECO:0007669"/>
    <property type="project" value="TreeGrafter"/>
</dbReference>
<dbReference type="PANTHER" id="PTHR12848">
    <property type="entry name" value="REGULATORY-ASSOCIATED PROTEIN OF MTOR"/>
    <property type="match status" value="1"/>
</dbReference>
<dbReference type="GO" id="GO:0009267">
    <property type="term" value="P:cellular response to starvation"/>
    <property type="evidence" value="ECO:0007669"/>
    <property type="project" value="EnsemblFungi"/>
</dbReference>
<evidence type="ECO:0000256" key="5">
    <source>
        <dbReference type="SAM" id="MobiDB-lite"/>
    </source>
</evidence>
<dbReference type="SUPFAM" id="SSF50978">
    <property type="entry name" value="WD40 repeat-like"/>
    <property type="match status" value="1"/>
</dbReference>
<keyword evidence="3" id="KW-0677">Repeat</keyword>
<evidence type="ECO:0000259" key="6">
    <source>
        <dbReference type="SMART" id="SM01302"/>
    </source>
</evidence>
<dbReference type="GO" id="GO:0000329">
    <property type="term" value="C:fungal-type vacuole membrane"/>
    <property type="evidence" value="ECO:0007669"/>
    <property type="project" value="EnsemblFungi"/>
</dbReference>
<sequence>MSLQQQSYSVVPRRPPVQPLNDKMRHGFDVDYNSEKFLSSLANTFYIYFDDKRQNTNGNPITDEMKASPKHFKNYQPISDWKVMKERQKTISAILVLCLNLGVAPPDVMKPSPCARFESWCDPSLFTDTKKAIENIGKNLQLQYESISSKTRYRLSLDPCVEDIKRFCNAQRRNAKDERILFHYNGHGVPKPTASGEIWVFNRNYTQYIPISLYDLQTWLGAPVIFVYDCNSAGNIVHNFKKFVQKRIDDDNEGNHDQSAPSPSSAYLDCIQLAACKSNELLPMSPDLPADLFTCCLTSPIDISVRWFILQSSLKKGYYDALPRNSIGNVIIPGNLNDRRTPLGELNWIFTAITDTIAWTLLSRPIFKRLFRQDLMVAALFRNFLLAKRIMPHLNCNPISDPPLPEAVRFHPIWDSWDLAIDQVLSKLLRTAQDEAAVAAAAAASTTNGVIPGSVPSSTTASNSLAPNGTAKSDGHQGNGSVSHVPAAPQNSGNYQYTTFFEQQLTAFDIWLKYAGPSTKEPPQQLPIVLQVLLSQVHRLRALILLSQFLDLGPWAVYLSLAIGIFPYVLRLLQSPAQELKPVLIFIWARIMAVDYKGTQQELCKDKGYNYFYLILNSNPTNNVNGSHNPNNATGAGAMLINDDHKAMSAFILTLFIKDFKNGQRLCYSTEIINNCLKFIQTSDNPLLRQWCSLLLSQLWNRYPDGKWIVYKNGYINKLLTLIDDPIPEVRTSILVALTTYLSDPPHLAAPQPTNPVAVNTTDLRKDEIRQQDLKLANAVLGLLGDGSPIVRKELVFFINKFVQTYSKFFLIVAFNQLQEEIVLIENPNYLNDFRKRSPAYGSIFSSIWKALLILSEDPHCEVKQLAETLIDYVMVQLNESELSALVKEMQDYLLSKSTINISESFKPTKPLVNRQLGDKRQVSSASVMNRKNVLKIDGSSLVTRSASASNLGGNNANSDNSDAESITSKLKNLSVSKLFKSFHITEENDLKSLSRILNPGPIQSSYGSEYVPTPSFYKKRDLTEPPELPFDSGFFEYSCEYFQEPQMSRNEIDEPGSKEYVKRLWRRNRNESIIQETQPQKEMALRGEWNKDIQILNNKTQPKCIKFTQFEKILVASDEKDNITVWDWENNQVVKKFSNGNPFGTKITDIKFLNEDDSPLMLTGSSDGVIKIYKNFHNYENYGTTSNGGIIRDEDGDDDIEEEEKKVELVTGWRALTDLLLTSKSTGLVSEWQQSRGSLLVSGDVKIIRIWDAPRELCLSDIPARSSSSITSLTSDQVAGDIFIAGFDDGTIRVYDTRLDSRESMVMTWKSPRQQQQQQQQQGQQFIGTGSIRNVHMQRGGFRELISGSADGYVNVWDLRLQNPVLTYTTPEKSIRSMDVHEHAPISMTGVKNVDIWSTAGECLTTLNNPNGSSHKSLNYLSTATFHPHRMMFATNYNQDGHINVYTCKDTIVQY</sequence>
<organism evidence="7 8">
    <name type="scientific">Candida tropicalis (strain ATCC MYA-3404 / T1)</name>
    <name type="common">Yeast</name>
    <dbReference type="NCBI Taxonomy" id="294747"/>
    <lineage>
        <taxon>Eukaryota</taxon>
        <taxon>Fungi</taxon>
        <taxon>Dikarya</taxon>
        <taxon>Ascomycota</taxon>
        <taxon>Saccharomycotina</taxon>
        <taxon>Pichiomycetes</taxon>
        <taxon>Debaryomycetaceae</taxon>
        <taxon>Candida/Lodderomyces clade</taxon>
        <taxon>Candida</taxon>
    </lineage>
</organism>
<dbReference type="KEGG" id="ctp:CTRG_04547"/>